<dbReference type="PROSITE" id="PS51257">
    <property type="entry name" value="PROKAR_LIPOPROTEIN"/>
    <property type="match status" value="1"/>
</dbReference>
<evidence type="ECO:0000256" key="2">
    <source>
        <dbReference type="SAM" id="SignalP"/>
    </source>
</evidence>
<feature type="compositionally biased region" description="Basic and acidic residues" evidence="1">
    <location>
        <begin position="41"/>
        <end position="60"/>
    </location>
</feature>
<gene>
    <name evidence="3" type="ORF">QNM18_18195</name>
</gene>
<evidence type="ECO:0000313" key="3">
    <source>
        <dbReference type="EMBL" id="MDK2596987.1"/>
    </source>
</evidence>
<evidence type="ECO:0000313" key="4">
    <source>
        <dbReference type="Proteomes" id="UP001231915"/>
    </source>
</evidence>
<feature type="region of interest" description="Disordered" evidence="1">
    <location>
        <begin position="23"/>
        <end position="76"/>
    </location>
</feature>
<name>A0ABT7EPJ8_9GAMM</name>
<feature type="chain" id="PRO_5045254636" description="Lipoprotein" evidence="2">
    <location>
        <begin position="20"/>
        <end position="104"/>
    </location>
</feature>
<dbReference type="Proteomes" id="UP001231915">
    <property type="component" value="Unassembled WGS sequence"/>
</dbReference>
<dbReference type="EMBL" id="JASJUT010000008">
    <property type="protein sequence ID" value="MDK2596987.1"/>
    <property type="molecule type" value="Genomic_DNA"/>
</dbReference>
<proteinExistence type="predicted"/>
<keyword evidence="4" id="KW-1185">Reference proteome</keyword>
<feature type="signal peptide" evidence="2">
    <location>
        <begin position="1"/>
        <end position="19"/>
    </location>
</feature>
<accession>A0ABT7EPJ8</accession>
<reference evidence="3 4" key="1">
    <citation type="submission" date="2023-05" db="EMBL/GenBank/DDBJ databases">
        <title>Pseudoalteromonas ardens sp. nov., Pseudoalteromonas obscura sp. nov., and Pseudoalteromonas umbrosa sp. nov., isolated from the coral Montipora capitata.</title>
        <authorList>
            <person name="Thomas E.M."/>
            <person name="Smith E.M."/>
            <person name="Papke E."/>
            <person name="Shlafstein M.D."/>
            <person name="Oline D.K."/>
            <person name="Videau P."/>
            <person name="Saw J.H."/>
            <person name="Strangman W.K."/>
            <person name="Ushijima B."/>
        </authorList>
    </citation>
    <scope>NUCLEOTIDE SEQUENCE [LARGE SCALE GENOMIC DNA]</scope>
    <source>
        <strain evidence="3 4">P94</strain>
    </source>
</reference>
<protein>
    <recommendedName>
        <fullName evidence="5">Lipoprotein</fullName>
    </recommendedName>
</protein>
<feature type="compositionally biased region" description="Polar residues" evidence="1">
    <location>
        <begin position="62"/>
        <end position="76"/>
    </location>
</feature>
<comment type="caution">
    <text evidence="3">The sequence shown here is derived from an EMBL/GenBank/DDBJ whole genome shotgun (WGS) entry which is preliminary data.</text>
</comment>
<evidence type="ECO:0008006" key="5">
    <source>
        <dbReference type="Google" id="ProtNLM"/>
    </source>
</evidence>
<sequence>MNKLHYLALTLLACLSVSGCGGSGDKASNDAGNQPVVQPDPKPDPKPNPDPDKGVADHTVKQSKLGSSRIQETTSGAHDLAATVSIVTKKASSENYSLSNAATN</sequence>
<organism evidence="3 4">
    <name type="scientific">Pseudoalteromonas obscura</name>
    <dbReference type="NCBI Taxonomy" id="3048491"/>
    <lineage>
        <taxon>Bacteria</taxon>
        <taxon>Pseudomonadati</taxon>
        <taxon>Pseudomonadota</taxon>
        <taxon>Gammaproteobacteria</taxon>
        <taxon>Alteromonadales</taxon>
        <taxon>Pseudoalteromonadaceae</taxon>
        <taxon>Pseudoalteromonas</taxon>
    </lineage>
</organism>
<dbReference type="RefSeq" id="WP_211008335.1">
    <property type="nucleotide sequence ID" value="NZ_JASJUT010000008.1"/>
</dbReference>
<evidence type="ECO:0000256" key="1">
    <source>
        <dbReference type="SAM" id="MobiDB-lite"/>
    </source>
</evidence>
<keyword evidence="2" id="KW-0732">Signal</keyword>